<dbReference type="Gene3D" id="3.80.10.10">
    <property type="entry name" value="Ribonuclease Inhibitor"/>
    <property type="match status" value="1"/>
</dbReference>
<organism evidence="4 5">
    <name type="scientific">Thanatephorus cucumeris (strain AG1-IA)</name>
    <name type="common">Rice sheath blight fungus</name>
    <name type="synonym">Rhizoctonia solani</name>
    <dbReference type="NCBI Taxonomy" id="983506"/>
    <lineage>
        <taxon>Eukaryota</taxon>
        <taxon>Fungi</taxon>
        <taxon>Dikarya</taxon>
        <taxon>Basidiomycota</taxon>
        <taxon>Agaricomycotina</taxon>
        <taxon>Agaricomycetes</taxon>
        <taxon>Cantharellales</taxon>
        <taxon>Ceratobasidiaceae</taxon>
        <taxon>Rhizoctonia</taxon>
        <taxon>Rhizoctonia solani AG-1</taxon>
    </lineage>
</organism>
<sequence>MERANKDGEPTGTILTPMTDTSRVFFVGATGSYVSIILLAVDRLHVEILAHIFWLVYSSNHYISSSREHEDGHLIEMEFPRQSETISHVCSTWRRVALAEPSLWSHMSIPINRNVDQQLLACTEAYAQRTCHHPLQIHLYYRENIWMEHPFHAHLAKYGNIRKLKFTEAVVAPIGSQLFDIFMLYDRQVHFSAIEHFLTNCITGTLINYVARVGIPREQLFIGPNNSETSHGLVNTLGLPESQLESQWRSMKFLDVRGLCILWTSGLYHGLVDFRLGSNVSEMTELELVEILRVCPNLRTLHLMNQIHIPLLRGFPAIEGVPVTLNELEVLNIQDLEAWGIENGEILRWIQPSSRPLQFTYLGTSTETLARFFGRSNVTKFFQCGWDLGTLLEVLRMATRIQTLVLDAFEFEVDTITALVHPVNEEQMIIGPVPVRIDRLYLFGFEKLALADTQEVVNQFSVKELFLWKCRLLCPSKTGPKIYEDVDNIREWLSSIENCPLVEYLTGRFTSPLSAKVMIKVGNSMGKGPEDRFMYVNERKAFRRMSGSALLSGITALKQIGPPIHRHDHPTSRILPHSFKGLGLIRAFFHPQLLAMLLHRRLSSRASDRLSPSLVNTAIRSTNPQYKIRHFSQETAEKINPASENTSRALQPTDLLELYRGLVIRGDIKHDEEQVRTVMRVSQTQPRDIYTIVYSHWSMVIDSVRQLRRLSKALEGYIPNLISGHAVPAITPPGTSWWTPHHKLEEESSLRPSKESKALLRRVDIGKEMEDLPFPKGCTLVLEMYRAVWEESQHRAKVAQAQRHLEAQTGMNRVKWSAELKQKWKSLFERGIWDQQPTVDTPAGTSTHISPLPISQILAARLLLRQGWLLHIDELQLLDIGSATILSDVLAHFWKMGGVVVATSNKVPGELYKNGLGAERVKGFIAALEARCDVFTVGGGLDWRREEDEDEIDGARASGEDKPKRTWFTRGQQADFNRIVGAILQDRSFTILKAYPPTSTSPPAAQFAFDELCNTALGTADYATLASTFPTLIITDIPILKLATKDRARRFISLIDALYEARVKIVCMAEAEIDETFFPEELRSEELEGRDNNQTMMEEALSEGNIVYRPNVSTYQAIDQGPPVERENKKPSPRTPSKEGLSIKELSIFTGKFIRIYSPPLPIYHVVLLGQEEKFAYSRATSRLVQMTSPKYAAQAIWQPLTRAQQPWHVDTPPSRPSNYNQIPTFATEDQVLEKDWAEEASYDARRSRKGRPEPPRLSENHAWGVRDDWGKGVGDWGKGKPRR</sequence>
<dbReference type="GO" id="GO:0016887">
    <property type="term" value="F:ATP hydrolysis activity"/>
    <property type="evidence" value="ECO:0007669"/>
    <property type="project" value="InterPro"/>
</dbReference>
<dbReference type="PANTHER" id="PTHR12169:SF2">
    <property type="entry name" value="AFG1P"/>
    <property type="match status" value="1"/>
</dbReference>
<dbReference type="Pfam" id="PF03969">
    <property type="entry name" value="AFG1_ATPase"/>
    <property type="match status" value="1"/>
</dbReference>
<keyword evidence="2" id="KW-0067">ATP-binding</keyword>
<protein>
    <submittedName>
        <fullName evidence="4">Putative atpase</fullName>
    </submittedName>
</protein>
<reference evidence="4 5" key="1">
    <citation type="journal article" date="2013" name="Nat. Commun.">
        <title>The evolution and pathogenic mechanisms of the rice sheath blight pathogen.</title>
        <authorList>
            <person name="Zheng A."/>
            <person name="Lin R."/>
            <person name="Xu L."/>
            <person name="Qin P."/>
            <person name="Tang C."/>
            <person name="Ai P."/>
            <person name="Zhang D."/>
            <person name="Liu Y."/>
            <person name="Sun Z."/>
            <person name="Feng H."/>
            <person name="Wang Y."/>
            <person name="Chen Y."/>
            <person name="Liang X."/>
            <person name="Fu R."/>
            <person name="Li Q."/>
            <person name="Zhang J."/>
            <person name="Yu X."/>
            <person name="Xie Z."/>
            <person name="Ding L."/>
            <person name="Guan P."/>
            <person name="Tang J."/>
            <person name="Liang Y."/>
            <person name="Wang S."/>
            <person name="Deng Q."/>
            <person name="Li S."/>
            <person name="Zhu J."/>
            <person name="Wang L."/>
            <person name="Liu H."/>
            <person name="Li P."/>
        </authorList>
    </citation>
    <scope>NUCLEOTIDE SEQUENCE [LARGE SCALE GENOMIC DNA]</scope>
    <source>
        <strain evidence="5">AG-1 IA</strain>
    </source>
</reference>
<keyword evidence="5" id="KW-1185">Reference proteome</keyword>
<feature type="compositionally biased region" description="Basic and acidic residues" evidence="3">
    <location>
        <begin position="1243"/>
        <end position="1271"/>
    </location>
</feature>
<dbReference type="InterPro" id="IPR005654">
    <property type="entry name" value="ATPase_AFG1-like"/>
</dbReference>
<evidence type="ECO:0000256" key="1">
    <source>
        <dbReference type="ARBA" id="ARBA00022741"/>
    </source>
</evidence>
<evidence type="ECO:0000256" key="2">
    <source>
        <dbReference type="ARBA" id="ARBA00022840"/>
    </source>
</evidence>
<keyword evidence="1" id="KW-0547">Nucleotide-binding</keyword>
<dbReference type="EMBL" id="AFRT01001900">
    <property type="protein sequence ID" value="ELU39130.1"/>
    <property type="molecule type" value="Genomic_DNA"/>
</dbReference>
<evidence type="ECO:0000313" key="5">
    <source>
        <dbReference type="Proteomes" id="UP000011668"/>
    </source>
</evidence>
<evidence type="ECO:0000313" key="4">
    <source>
        <dbReference type="EMBL" id="ELU39130.1"/>
    </source>
</evidence>
<dbReference type="HOGENOM" id="CLU_262829_0_0_1"/>
<feature type="region of interest" description="Disordered" evidence="3">
    <location>
        <begin position="1243"/>
        <end position="1284"/>
    </location>
</feature>
<dbReference type="Proteomes" id="UP000011668">
    <property type="component" value="Unassembled WGS sequence"/>
</dbReference>
<gene>
    <name evidence="4" type="ORF">AG1IA_06844</name>
</gene>
<dbReference type="OrthoDB" id="2193432at2759"/>
<dbReference type="NCBIfam" id="NF040713">
    <property type="entry name" value="ZapE"/>
    <property type="match status" value="1"/>
</dbReference>
<comment type="caution">
    <text evidence="4">The sequence shown here is derived from an EMBL/GenBank/DDBJ whole genome shotgun (WGS) entry which is preliminary data.</text>
</comment>
<proteinExistence type="predicted"/>
<feature type="region of interest" description="Disordered" evidence="3">
    <location>
        <begin position="1117"/>
        <end position="1139"/>
    </location>
</feature>
<name>L8WME5_THACA</name>
<dbReference type="GO" id="GO:0005524">
    <property type="term" value="F:ATP binding"/>
    <property type="evidence" value="ECO:0007669"/>
    <property type="project" value="UniProtKB-KW"/>
</dbReference>
<accession>L8WME5</accession>
<dbReference type="InterPro" id="IPR032675">
    <property type="entry name" value="LRR_dom_sf"/>
</dbReference>
<evidence type="ECO:0000256" key="3">
    <source>
        <dbReference type="SAM" id="MobiDB-lite"/>
    </source>
</evidence>
<dbReference type="PANTHER" id="PTHR12169">
    <property type="entry name" value="ATPASE N2B"/>
    <property type="match status" value="1"/>
</dbReference>
<dbReference type="GO" id="GO:0005739">
    <property type="term" value="C:mitochondrion"/>
    <property type="evidence" value="ECO:0007669"/>
    <property type="project" value="TreeGrafter"/>
</dbReference>